<evidence type="ECO:0000256" key="2">
    <source>
        <dbReference type="ARBA" id="ARBA00022679"/>
    </source>
</evidence>
<dbReference type="eggNOG" id="COG1922">
    <property type="taxonomic scope" value="Bacteria"/>
</dbReference>
<dbReference type="KEGG" id="eac:EAL2_c04040"/>
<dbReference type="Proteomes" id="UP000019591">
    <property type="component" value="Chromosome"/>
</dbReference>
<comment type="catalytic activity">
    <reaction evidence="5">
        <text>UDP-N-acetyl-alpha-D-mannosamine + N-acetyl-alpha-D-glucosaminyl-di-trans,octa-cis-undecaprenyl diphosphate = N-acetyl-beta-D-mannosaminyl-(1-&gt;4)-N-acetyl-alpha-D-glucosaminyl di-trans,octa-cis-undecaprenyl diphosphate + UDP + H(+)</text>
        <dbReference type="Rhea" id="RHEA:16053"/>
        <dbReference type="ChEBI" id="CHEBI:15378"/>
        <dbReference type="ChEBI" id="CHEBI:58223"/>
        <dbReference type="ChEBI" id="CHEBI:62959"/>
        <dbReference type="ChEBI" id="CHEBI:68623"/>
        <dbReference type="ChEBI" id="CHEBI:132210"/>
        <dbReference type="EC" id="2.4.1.187"/>
    </reaction>
</comment>
<sequence>MKRLKILGVPIDKVDMDSALSRVADCLRQKKKCVVCTPNSEIVMLAQTSGELRNFIETADLVVPDGIGLVLASRIVKKPLSERVTGIDLMDRILAYCSENGKSVFIMGSKPGVAEKAAQNISEKFKNIKFAGTHHGYFKGYHTGVENSTEEDEVIEKINAAKPDVLFVAMGAPKQELWIAKHRDRLGSNIIMGVGGSADVYAGEVQRAPAAYQRLGLEWLYRLMKEPWRYKRMMALPAFVVEVIKRGEN</sequence>
<dbReference type="GO" id="GO:0047244">
    <property type="term" value="F:N-acetylglucosaminyldiphosphoundecaprenol N-acetyl-beta-D-mannosaminyltransferase activity"/>
    <property type="evidence" value="ECO:0007669"/>
    <property type="project" value="UniProtKB-UniRule"/>
</dbReference>
<evidence type="ECO:0000313" key="7">
    <source>
        <dbReference type="Proteomes" id="UP000019591"/>
    </source>
</evidence>
<organism evidence="6 7">
    <name type="scientific">Peptoclostridium acidaminophilum DSM 3953</name>
    <dbReference type="NCBI Taxonomy" id="1286171"/>
    <lineage>
        <taxon>Bacteria</taxon>
        <taxon>Bacillati</taxon>
        <taxon>Bacillota</taxon>
        <taxon>Clostridia</taxon>
        <taxon>Peptostreptococcales</taxon>
        <taxon>Peptoclostridiaceae</taxon>
        <taxon>Peptoclostridium</taxon>
    </lineage>
</organism>
<dbReference type="PATRIC" id="fig|1286171.3.peg.346"/>
<proteinExistence type="inferred from homology"/>
<comment type="function">
    <text evidence="5">Catalyzes the conversion of GlcNAc-PP-undecaprenol into ManNAc-GlcNAc-PP-undecaprenol, the first committed lipid intermediate in the de novo synthesis of teichoic acid.</text>
</comment>
<reference evidence="6 7" key="1">
    <citation type="journal article" date="2014" name="Genome Announc.">
        <title>Complete Genome Sequence of Amino Acid-Utilizing Eubacterium acidaminophilum al-2 (DSM 3953).</title>
        <authorList>
            <person name="Poehlein A."/>
            <person name="Andreesen J.R."/>
            <person name="Daniel R."/>
        </authorList>
    </citation>
    <scope>NUCLEOTIDE SEQUENCE [LARGE SCALE GENOMIC DNA]</scope>
    <source>
        <strain evidence="6 7">DSM 3953</strain>
    </source>
</reference>
<dbReference type="EMBL" id="CP007452">
    <property type="protein sequence ID" value="AHM55706.1"/>
    <property type="molecule type" value="Genomic_DNA"/>
</dbReference>
<keyword evidence="2 5" id="KW-0808">Transferase</keyword>
<evidence type="ECO:0000256" key="3">
    <source>
        <dbReference type="ARBA" id="ARBA00022944"/>
    </source>
</evidence>
<dbReference type="PANTHER" id="PTHR34136">
    <property type="match status" value="1"/>
</dbReference>
<dbReference type="HAMAP" id="MF_02070">
    <property type="entry name" value="TagA_TarA"/>
    <property type="match status" value="1"/>
</dbReference>
<evidence type="ECO:0000256" key="4">
    <source>
        <dbReference type="ARBA" id="ARBA00023316"/>
    </source>
</evidence>
<keyword evidence="4 5" id="KW-0961">Cell wall biogenesis/degradation</keyword>
<dbReference type="UniPathway" id="UPA00632"/>
<protein>
    <recommendedName>
        <fullName evidence="5">N-acetylglucosaminyldiphosphoundecaprenol N-acetyl-beta-D-mannosaminyltransferase</fullName>
        <ecNumber evidence="5">2.4.1.187</ecNumber>
    </recommendedName>
    <alternativeName>
        <fullName evidence="5">N-acetylmannosaminyltransferase</fullName>
    </alternativeName>
    <alternativeName>
        <fullName evidence="5">UDP-N-acetylmannosamine transferase</fullName>
    </alternativeName>
    <alternativeName>
        <fullName evidence="5">UDP-N-acetylmannosamine:N-acetylglucosaminyl pyrophosphorylundecaprenol N-acetylmannosaminyltransferase</fullName>
    </alternativeName>
</protein>
<dbReference type="RefSeq" id="WP_025434746.1">
    <property type="nucleotide sequence ID" value="NZ_CP007452.1"/>
</dbReference>
<gene>
    <name evidence="6" type="primary">tarA</name>
    <name evidence="6" type="ORF">EAL2_c04040</name>
</gene>
<evidence type="ECO:0000313" key="6">
    <source>
        <dbReference type="EMBL" id="AHM55706.1"/>
    </source>
</evidence>
<dbReference type="STRING" id="1286171.EAL2_c04040"/>
<keyword evidence="3 5" id="KW-0777">Teichoic acid biosynthesis</keyword>
<evidence type="ECO:0000256" key="1">
    <source>
        <dbReference type="ARBA" id="ARBA00022676"/>
    </source>
</evidence>
<dbReference type="CDD" id="cd06533">
    <property type="entry name" value="Glyco_transf_WecG_TagA"/>
    <property type="match status" value="1"/>
</dbReference>
<dbReference type="AlphaFoldDB" id="W8U420"/>
<accession>W8U420</accession>
<dbReference type="HOGENOM" id="CLU_063203_3_1_9"/>
<dbReference type="GO" id="GO:0071555">
    <property type="term" value="P:cell wall organization"/>
    <property type="evidence" value="ECO:0007669"/>
    <property type="project" value="UniProtKB-KW"/>
</dbReference>
<dbReference type="InterPro" id="IPR004629">
    <property type="entry name" value="WecG_TagA_CpsF"/>
</dbReference>
<name>W8U420_PEPAC</name>
<comment type="pathway">
    <text evidence="5">Cell wall biogenesis; teichoic acid biosynthesis.</text>
</comment>
<comment type="similarity">
    <text evidence="5">Belongs to the glycosyltransferase 26 family. TagA/TarA subfamily.</text>
</comment>
<dbReference type="PANTHER" id="PTHR34136:SF1">
    <property type="entry name" value="UDP-N-ACETYL-D-MANNOSAMINURONIC ACID TRANSFERASE"/>
    <property type="match status" value="1"/>
</dbReference>
<dbReference type="EC" id="2.4.1.187" evidence="5"/>
<keyword evidence="1 5" id="KW-0328">Glycosyltransferase</keyword>
<dbReference type="GO" id="GO:0019350">
    <property type="term" value="P:teichoic acid biosynthetic process"/>
    <property type="evidence" value="ECO:0007669"/>
    <property type="project" value="UniProtKB-UniRule"/>
</dbReference>
<dbReference type="InterPro" id="IPR034714">
    <property type="entry name" value="TagA_TarA"/>
</dbReference>
<dbReference type="OrthoDB" id="9771846at2"/>
<dbReference type="NCBIfam" id="TIGR00696">
    <property type="entry name" value="wecG_tagA_cpsF"/>
    <property type="match status" value="1"/>
</dbReference>
<dbReference type="Pfam" id="PF03808">
    <property type="entry name" value="Glyco_tran_WecG"/>
    <property type="match status" value="1"/>
</dbReference>
<evidence type="ECO:0000256" key="5">
    <source>
        <dbReference type="HAMAP-Rule" id="MF_02070"/>
    </source>
</evidence>
<keyword evidence="7" id="KW-1185">Reference proteome</keyword>